<keyword evidence="3" id="KW-0201">Cytochrome c-type biogenesis</keyword>
<evidence type="ECO:0000256" key="3">
    <source>
        <dbReference type="ARBA" id="ARBA00022748"/>
    </source>
</evidence>
<evidence type="ECO:0000313" key="8">
    <source>
        <dbReference type="EMBL" id="GGD69481.1"/>
    </source>
</evidence>
<feature type="domain" description="ResB-like" evidence="7">
    <location>
        <begin position="69"/>
        <end position="421"/>
    </location>
</feature>
<sequence length="555" mass="63010">MLEFENTKCECGHQNPVGTVLCENCGKPLEDKEADSDTPLEMRYDGIARRSQKSNPSIIDRVWSFFSSVKIAVRLIVITLIAAMIGTIFTQENAFISFDPTTYYEERYGWFGKWYYKLGFSNTYESWWFILLLVMIGTSLVICSLDRVLPLYRALKKQQIRKHPQFLSRQRTVYDSPFPEEKAEDFTILIGEKLKRKRYRVHRDGTALLAEKNRFSRWGPYINHIGLIVFLLAVLLRSLPGWAMDTYVTVPEGETVQIPSTNYYLKNEKFTIDYYEDSELPDTLKGTGRAKLYETKAVLYSCTADCDDPAAGPKLEEVKRHNIIVNKPLSYKGLKAYQFGFDDTLKLKTVKPVLVDKTTGETYGPFNLEMRDPELEYKLGPYTLLLKQKYMDFTLDKNGQPGTKSSEPNAPAFVFLIKGPGLPESGEPYMYFPKQVDKQTFSQDAINGKLAEKFEIKVGSMDNVTFAGTVTTLNIRTDRAMPFIWTGAGISMFGLLLGSYWQHRRIWLRADGNRLLIGAHTNKNNYGMRADVASALGSAGIVVEPKSLDNGGNTA</sequence>
<feature type="transmembrane region" description="Helical" evidence="6">
    <location>
        <begin position="221"/>
        <end position="239"/>
    </location>
</feature>
<protein>
    <submittedName>
        <fullName evidence="8">Cytochrome c biogenesis protein ResB</fullName>
    </submittedName>
</protein>
<dbReference type="Pfam" id="PF05140">
    <property type="entry name" value="ResB"/>
    <property type="match status" value="2"/>
</dbReference>
<feature type="transmembrane region" description="Helical" evidence="6">
    <location>
        <begin position="127"/>
        <end position="149"/>
    </location>
</feature>
<reference evidence="8" key="2">
    <citation type="submission" date="2020-09" db="EMBL/GenBank/DDBJ databases">
        <authorList>
            <person name="Sun Q."/>
            <person name="Zhou Y."/>
        </authorList>
    </citation>
    <scope>NUCLEOTIDE SEQUENCE</scope>
    <source>
        <strain evidence="8">CGMCC 1.15178</strain>
    </source>
</reference>
<dbReference type="PANTHER" id="PTHR31566:SF0">
    <property type="entry name" value="CYTOCHROME C BIOGENESIS PROTEIN CCS1, CHLOROPLASTIC"/>
    <property type="match status" value="1"/>
</dbReference>
<evidence type="ECO:0000256" key="5">
    <source>
        <dbReference type="ARBA" id="ARBA00023136"/>
    </source>
</evidence>
<name>A0A916YZV4_9BACL</name>
<keyword evidence="4 6" id="KW-1133">Transmembrane helix</keyword>
<feature type="transmembrane region" description="Helical" evidence="6">
    <location>
        <begin position="483"/>
        <end position="501"/>
    </location>
</feature>
<evidence type="ECO:0000256" key="2">
    <source>
        <dbReference type="ARBA" id="ARBA00022692"/>
    </source>
</evidence>
<evidence type="ECO:0000256" key="4">
    <source>
        <dbReference type="ARBA" id="ARBA00022989"/>
    </source>
</evidence>
<feature type="domain" description="ResB-like" evidence="7">
    <location>
        <begin position="435"/>
        <end position="531"/>
    </location>
</feature>
<gene>
    <name evidence="8" type="primary">resB</name>
    <name evidence="8" type="ORF">GCM10010911_29250</name>
</gene>
<reference evidence="8" key="1">
    <citation type="journal article" date="2014" name="Int. J. Syst. Evol. Microbiol.">
        <title>Complete genome sequence of Corynebacterium casei LMG S-19264T (=DSM 44701T), isolated from a smear-ripened cheese.</title>
        <authorList>
            <consortium name="US DOE Joint Genome Institute (JGI-PGF)"/>
            <person name="Walter F."/>
            <person name="Albersmeier A."/>
            <person name="Kalinowski J."/>
            <person name="Ruckert C."/>
        </authorList>
    </citation>
    <scope>NUCLEOTIDE SEQUENCE</scope>
    <source>
        <strain evidence="8">CGMCC 1.15178</strain>
    </source>
</reference>
<dbReference type="InterPro" id="IPR007816">
    <property type="entry name" value="ResB-like_domain"/>
</dbReference>
<feature type="transmembrane region" description="Helical" evidence="6">
    <location>
        <begin position="71"/>
        <end position="90"/>
    </location>
</feature>
<evidence type="ECO:0000259" key="7">
    <source>
        <dbReference type="Pfam" id="PF05140"/>
    </source>
</evidence>
<dbReference type="Proteomes" id="UP000612456">
    <property type="component" value="Unassembled WGS sequence"/>
</dbReference>
<organism evidence="8 9">
    <name type="scientific">Paenibacillus nasutitermitis</name>
    <dbReference type="NCBI Taxonomy" id="1652958"/>
    <lineage>
        <taxon>Bacteria</taxon>
        <taxon>Bacillati</taxon>
        <taxon>Bacillota</taxon>
        <taxon>Bacilli</taxon>
        <taxon>Bacillales</taxon>
        <taxon>Paenibacillaceae</taxon>
        <taxon>Paenibacillus</taxon>
    </lineage>
</organism>
<dbReference type="GO" id="GO:0017004">
    <property type="term" value="P:cytochrome complex assembly"/>
    <property type="evidence" value="ECO:0007669"/>
    <property type="project" value="UniProtKB-KW"/>
</dbReference>
<comment type="caution">
    <text evidence="8">The sequence shown here is derived from an EMBL/GenBank/DDBJ whole genome shotgun (WGS) entry which is preliminary data.</text>
</comment>
<evidence type="ECO:0000313" key="9">
    <source>
        <dbReference type="Proteomes" id="UP000612456"/>
    </source>
</evidence>
<comment type="subcellular location">
    <subcellularLocation>
        <location evidence="1">Membrane</location>
        <topology evidence="1">Multi-pass membrane protein</topology>
    </subcellularLocation>
</comment>
<dbReference type="EMBL" id="BMHP01000002">
    <property type="protein sequence ID" value="GGD69481.1"/>
    <property type="molecule type" value="Genomic_DNA"/>
</dbReference>
<dbReference type="GO" id="GO:0016020">
    <property type="term" value="C:membrane"/>
    <property type="evidence" value="ECO:0007669"/>
    <property type="project" value="UniProtKB-SubCell"/>
</dbReference>
<keyword evidence="9" id="KW-1185">Reference proteome</keyword>
<evidence type="ECO:0000256" key="6">
    <source>
        <dbReference type="SAM" id="Phobius"/>
    </source>
</evidence>
<dbReference type="AlphaFoldDB" id="A0A916YZV4"/>
<dbReference type="PANTHER" id="PTHR31566">
    <property type="entry name" value="CYTOCHROME C BIOGENESIS PROTEIN CCS1, CHLOROPLASTIC"/>
    <property type="match status" value="1"/>
</dbReference>
<dbReference type="InterPro" id="IPR023494">
    <property type="entry name" value="Cyt_c_bgen_Ccs1/CcsB/ResB"/>
</dbReference>
<proteinExistence type="predicted"/>
<dbReference type="RefSeq" id="WP_229750294.1">
    <property type="nucleotide sequence ID" value="NZ_BMHP01000002.1"/>
</dbReference>
<keyword evidence="5 6" id="KW-0472">Membrane</keyword>
<accession>A0A916YZV4</accession>
<keyword evidence="2 6" id="KW-0812">Transmembrane</keyword>
<evidence type="ECO:0000256" key="1">
    <source>
        <dbReference type="ARBA" id="ARBA00004141"/>
    </source>
</evidence>